<name>A0A558J3W1_9GAMM</name>
<accession>A0A558J3W1</accession>
<organism evidence="1 2">
    <name type="scientific">Vreelandella titanicae</name>
    <dbReference type="NCBI Taxonomy" id="664683"/>
    <lineage>
        <taxon>Bacteria</taxon>
        <taxon>Pseudomonadati</taxon>
        <taxon>Pseudomonadota</taxon>
        <taxon>Gammaproteobacteria</taxon>
        <taxon>Oceanospirillales</taxon>
        <taxon>Halomonadaceae</taxon>
        <taxon>Vreelandella</taxon>
    </lineage>
</organism>
<dbReference type="EMBL" id="VNFE01000006">
    <property type="protein sequence ID" value="TVU88276.1"/>
    <property type="molecule type" value="Genomic_DNA"/>
</dbReference>
<dbReference type="RefSeq" id="WP_144814011.1">
    <property type="nucleotide sequence ID" value="NZ_VNFE01000006.1"/>
</dbReference>
<gene>
    <name evidence="1" type="ORF">FQP89_18645</name>
</gene>
<evidence type="ECO:0000313" key="2">
    <source>
        <dbReference type="Proteomes" id="UP000317288"/>
    </source>
</evidence>
<evidence type="ECO:0000313" key="1">
    <source>
        <dbReference type="EMBL" id="TVU88276.1"/>
    </source>
</evidence>
<dbReference type="AlphaFoldDB" id="A0A558J3W1"/>
<reference evidence="1 2" key="1">
    <citation type="submission" date="2019-07" db="EMBL/GenBank/DDBJ databases">
        <title>Diversity of Bacteria from Kongsfjorden, Arctic.</title>
        <authorList>
            <person name="Yu Y."/>
        </authorList>
    </citation>
    <scope>NUCLEOTIDE SEQUENCE [LARGE SCALE GENOMIC DNA]</scope>
    <source>
        <strain evidence="1 2">SM1922</strain>
    </source>
</reference>
<dbReference type="Proteomes" id="UP000317288">
    <property type="component" value="Unassembled WGS sequence"/>
</dbReference>
<proteinExistence type="predicted"/>
<protein>
    <submittedName>
        <fullName evidence="1">Uncharacterized protein</fullName>
    </submittedName>
</protein>
<comment type="caution">
    <text evidence="1">The sequence shown here is derived from an EMBL/GenBank/DDBJ whole genome shotgun (WGS) entry which is preliminary data.</text>
</comment>
<sequence>MKGTVVGINPRKGFIAIRIDDGDITVAELLGDYNVDLRDRIRGDLEALGGEYFYNLTKQEELDVFVQGTGCSDHNARLLLA</sequence>